<accession>A0A376MVR4</accession>
<dbReference type="GO" id="GO:0008324">
    <property type="term" value="F:monoatomic cation transmembrane transporter activity"/>
    <property type="evidence" value="ECO:0007669"/>
    <property type="project" value="InterPro"/>
</dbReference>
<comment type="similarity">
    <text evidence="2">Belongs to the TrkH potassium transport family.</text>
</comment>
<keyword evidence="5 9" id="KW-0812">Transmembrane</keyword>
<dbReference type="GO" id="GO:0030001">
    <property type="term" value="P:metal ion transport"/>
    <property type="evidence" value="ECO:0007669"/>
    <property type="project" value="UniProtKB-ARBA"/>
</dbReference>
<feature type="transmembrane region" description="Helical" evidence="9">
    <location>
        <begin position="231"/>
        <end position="252"/>
    </location>
</feature>
<evidence type="ECO:0000256" key="8">
    <source>
        <dbReference type="ARBA" id="ARBA00023136"/>
    </source>
</evidence>
<comment type="subcellular location">
    <subcellularLocation>
        <location evidence="1">Cell membrane</location>
        <topology evidence="1">Multi-pass membrane protein</topology>
    </subcellularLocation>
</comment>
<protein>
    <submittedName>
        <fullName evidence="10">Rac prophage potassium transporter subunit</fullName>
    </submittedName>
</protein>
<feature type="transmembrane region" description="Helical" evidence="9">
    <location>
        <begin position="30"/>
        <end position="49"/>
    </location>
</feature>
<keyword evidence="4" id="KW-1003">Cell membrane</keyword>
<gene>
    <name evidence="10" type="primary">trkG</name>
    <name evidence="10" type="ORF">NCTC11112_05029</name>
</gene>
<evidence type="ECO:0000256" key="6">
    <source>
        <dbReference type="ARBA" id="ARBA00022989"/>
    </source>
</evidence>
<evidence type="ECO:0000256" key="7">
    <source>
        <dbReference type="ARBA" id="ARBA00023065"/>
    </source>
</evidence>
<dbReference type="GO" id="GO:0005886">
    <property type="term" value="C:plasma membrane"/>
    <property type="evidence" value="ECO:0007669"/>
    <property type="project" value="UniProtKB-SubCell"/>
</dbReference>
<keyword evidence="8 9" id="KW-0472">Membrane</keyword>
<proteinExistence type="inferred from homology"/>
<keyword evidence="7" id="KW-0406">Ion transport</keyword>
<keyword evidence="3" id="KW-0813">Transport</keyword>
<evidence type="ECO:0000256" key="9">
    <source>
        <dbReference type="SAM" id="Phobius"/>
    </source>
</evidence>
<feature type="transmembrane region" description="Helical" evidence="9">
    <location>
        <begin position="61"/>
        <end position="82"/>
    </location>
</feature>
<evidence type="ECO:0000313" key="10">
    <source>
        <dbReference type="EMBL" id="STG54447.1"/>
    </source>
</evidence>
<dbReference type="Proteomes" id="UP000254817">
    <property type="component" value="Unassembled WGS sequence"/>
</dbReference>
<dbReference type="InterPro" id="IPR003445">
    <property type="entry name" value="Cat_transpt"/>
</dbReference>
<dbReference type="PANTHER" id="PTHR32024:SF2">
    <property type="entry name" value="TRK SYSTEM POTASSIUM UPTAKE PROTEIN TRKG-RELATED"/>
    <property type="match status" value="1"/>
</dbReference>
<evidence type="ECO:0000256" key="3">
    <source>
        <dbReference type="ARBA" id="ARBA00022448"/>
    </source>
</evidence>
<name>A0A376MVR4_ECOLX</name>
<dbReference type="AlphaFoldDB" id="A0A376MVR4"/>
<organism evidence="10 11">
    <name type="scientific">Escherichia coli</name>
    <dbReference type="NCBI Taxonomy" id="562"/>
    <lineage>
        <taxon>Bacteria</taxon>
        <taxon>Pseudomonadati</taxon>
        <taxon>Pseudomonadota</taxon>
        <taxon>Gammaproteobacteria</taxon>
        <taxon>Enterobacterales</taxon>
        <taxon>Enterobacteriaceae</taxon>
        <taxon>Escherichia</taxon>
    </lineage>
</organism>
<feature type="transmembrane region" description="Helical" evidence="9">
    <location>
        <begin position="174"/>
        <end position="194"/>
    </location>
</feature>
<keyword evidence="6 9" id="KW-1133">Transmembrane helix</keyword>
<evidence type="ECO:0000313" key="11">
    <source>
        <dbReference type="Proteomes" id="UP000254817"/>
    </source>
</evidence>
<sequence length="255" mass="28644">MCGFLVWLYSLSMLPPMVVALFYKEKSLFVFFITFVIFFCIGGGAWYTTKKSGIQLRTRDGFIIIVMFWILFSVISAFPLWIDSELNLTFIDALFEGVSGITTTGATVIDDVSSLPRAYLYYRSQLNFIGGLGVIVLRLQYCHYWVLVVQSFISQKCRGHLRMTNSLPLADTSRTLWITYSLLGIACIVCYRLAGMPLFDAICHGISTVSLGGFSTHSESIGYFNNYLVELVAGSFSLLSAFNFTLCILLLAEKR</sequence>
<evidence type="ECO:0000256" key="4">
    <source>
        <dbReference type="ARBA" id="ARBA00022475"/>
    </source>
</evidence>
<evidence type="ECO:0000256" key="2">
    <source>
        <dbReference type="ARBA" id="ARBA00009137"/>
    </source>
</evidence>
<dbReference type="Pfam" id="PF02386">
    <property type="entry name" value="TrkH"/>
    <property type="match status" value="1"/>
</dbReference>
<evidence type="ECO:0000256" key="5">
    <source>
        <dbReference type="ARBA" id="ARBA00022692"/>
    </source>
</evidence>
<dbReference type="PANTHER" id="PTHR32024">
    <property type="entry name" value="TRK SYSTEM POTASSIUM UPTAKE PROTEIN TRKG-RELATED"/>
    <property type="match status" value="1"/>
</dbReference>
<feature type="transmembrane region" description="Helical" evidence="9">
    <location>
        <begin position="128"/>
        <end position="153"/>
    </location>
</feature>
<dbReference type="EMBL" id="UGAW01000001">
    <property type="protein sequence ID" value="STG54447.1"/>
    <property type="molecule type" value="Genomic_DNA"/>
</dbReference>
<evidence type="ECO:0000256" key="1">
    <source>
        <dbReference type="ARBA" id="ARBA00004651"/>
    </source>
</evidence>
<reference evidence="10 11" key="1">
    <citation type="submission" date="2018-06" db="EMBL/GenBank/DDBJ databases">
        <authorList>
            <consortium name="Pathogen Informatics"/>
            <person name="Doyle S."/>
        </authorList>
    </citation>
    <scope>NUCLEOTIDE SEQUENCE [LARGE SCALE GENOMIC DNA]</scope>
    <source>
        <strain evidence="10 11">NCTC11112</strain>
    </source>
</reference>